<evidence type="ECO:0000313" key="2">
    <source>
        <dbReference type="Proteomes" id="UP001144978"/>
    </source>
</evidence>
<dbReference type="Proteomes" id="UP001144978">
    <property type="component" value="Unassembled WGS sequence"/>
</dbReference>
<gene>
    <name evidence="1" type="ORF">NUW54_g10097</name>
</gene>
<comment type="caution">
    <text evidence="1">The sequence shown here is derived from an EMBL/GenBank/DDBJ whole genome shotgun (WGS) entry which is preliminary data.</text>
</comment>
<organism evidence="1 2">
    <name type="scientific">Trametes sanguinea</name>
    <dbReference type="NCBI Taxonomy" id="158606"/>
    <lineage>
        <taxon>Eukaryota</taxon>
        <taxon>Fungi</taxon>
        <taxon>Dikarya</taxon>
        <taxon>Basidiomycota</taxon>
        <taxon>Agaricomycotina</taxon>
        <taxon>Agaricomycetes</taxon>
        <taxon>Polyporales</taxon>
        <taxon>Polyporaceae</taxon>
        <taxon>Trametes</taxon>
    </lineage>
</organism>
<name>A0ACC1P2Q7_9APHY</name>
<proteinExistence type="predicted"/>
<protein>
    <submittedName>
        <fullName evidence="1">Uncharacterized protein</fullName>
    </submittedName>
</protein>
<keyword evidence="2" id="KW-1185">Reference proteome</keyword>
<reference evidence="1" key="1">
    <citation type="submission" date="2022-08" db="EMBL/GenBank/DDBJ databases">
        <title>Genome Sequence of Pycnoporus sanguineus.</title>
        <authorList>
            <person name="Buettner E."/>
        </authorList>
    </citation>
    <scope>NUCLEOTIDE SEQUENCE</scope>
    <source>
        <strain evidence="1">CG-C14</strain>
    </source>
</reference>
<sequence>MYFSGDDLDSMARAWPLLTRLRIRDEEASLQDQDRVAHVPAASLLAFATHCSALETLELWPLYATESSCDLEHWSLSASSPCALQLQQLTMYTSPCAGGDTLDANHGCEELMLRFLQATFPNAKYRCLEK</sequence>
<evidence type="ECO:0000313" key="1">
    <source>
        <dbReference type="EMBL" id="KAJ2985604.1"/>
    </source>
</evidence>
<dbReference type="EMBL" id="JANSHE010003552">
    <property type="protein sequence ID" value="KAJ2985604.1"/>
    <property type="molecule type" value="Genomic_DNA"/>
</dbReference>
<accession>A0ACC1P2Q7</accession>